<organism evidence="8 9">
    <name type="scientific">Falsiporphyromonas endometrii</name>
    <dbReference type="NCBI Taxonomy" id="1387297"/>
    <lineage>
        <taxon>Bacteria</taxon>
        <taxon>Pseudomonadati</taxon>
        <taxon>Bacteroidota</taxon>
        <taxon>Bacteroidia</taxon>
        <taxon>Bacteroidales</taxon>
        <taxon>Porphyromonadaceae</taxon>
        <taxon>Falsiporphyromonas</taxon>
    </lineage>
</organism>
<dbReference type="CDD" id="cd00317">
    <property type="entry name" value="cyclophilin"/>
    <property type="match status" value="1"/>
</dbReference>
<comment type="similarity">
    <text evidence="2">Belongs to the cyclophilin-type PPIase family.</text>
</comment>
<reference evidence="9" key="1">
    <citation type="journal article" date="2019" name="Int. J. Syst. Evol. Microbiol.">
        <title>The Global Catalogue of Microorganisms (GCM) 10K type strain sequencing project: providing services to taxonomists for standard genome sequencing and annotation.</title>
        <authorList>
            <consortium name="The Broad Institute Genomics Platform"/>
            <consortium name="The Broad Institute Genome Sequencing Center for Infectious Disease"/>
            <person name="Wu L."/>
            <person name="Ma J."/>
        </authorList>
    </citation>
    <scope>NUCLEOTIDE SEQUENCE [LARGE SCALE GENOMIC DNA]</scope>
    <source>
        <strain evidence="9">CGMCC 4.7357</strain>
    </source>
</reference>
<dbReference type="Proteomes" id="UP001596020">
    <property type="component" value="Unassembled WGS sequence"/>
</dbReference>
<dbReference type="InterPro" id="IPR020892">
    <property type="entry name" value="Cyclophilin-type_PPIase_CS"/>
</dbReference>
<keyword evidence="9" id="KW-1185">Reference proteome</keyword>
<evidence type="ECO:0000256" key="1">
    <source>
        <dbReference type="ARBA" id="ARBA00002388"/>
    </source>
</evidence>
<gene>
    <name evidence="8" type="ORF">ACFO3G_04440</name>
</gene>
<proteinExistence type="inferred from homology"/>
<keyword evidence="5 8" id="KW-0413">Isomerase</keyword>
<keyword evidence="4" id="KW-0697">Rotamase</keyword>
<evidence type="ECO:0000313" key="9">
    <source>
        <dbReference type="Proteomes" id="UP001596020"/>
    </source>
</evidence>
<dbReference type="EMBL" id="JBHSGO010000143">
    <property type="protein sequence ID" value="MFC4665855.1"/>
    <property type="molecule type" value="Genomic_DNA"/>
</dbReference>
<accession>A0ABV9K7F0</accession>
<protein>
    <recommendedName>
        <fullName evidence="3">peptidylprolyl isomerase</fullName>
        <ecNumber evidence="3">5.2.1.8</ecNumber>
    </recommendedName>
</protein>
<keyword evidence="6" id="KW-0732">Signal</keyword>
<evidence type="ECO:0000259" key="7">
    <source>
        <dbReference type="PROSITE" id="PS50072"/>
    </source>
</evidence>
<dbReference type="EC" id="5.2.1.8" evidence="3"/>
<evidence type="ECO:0000256" key="5">
    <source>
        <dbReference type="ARBA" id="ARBA00023235"/>
    </source>
</evidence>
<evidence type="ECO:0000313" key="8">
    <source>
        <dbReference type="EMBL" id="MFC4665855.1"/>
    </source>
</evidence>
<dbReference type="InterPro" id="IPR002130">
    <property type="entry name" value="Cyclophilin-type_PPIase_dom"/>
</dbReference>
<evidence type="ECO:0000256" key="3">
    <source>
        <dbReference type="ARBA" id="ARBA00013194"/>
    </source>
</evidence>
<evidence type="ECO:0000256" key="2">
    <source>
        <dbReference type="ARBA" id="ARBA00007365"/>
    </source>
</evidence>
<feature type="domain" description="PPIase cyclophilin-type" evidence="7">
    <location>
        <begin position="34"/>
        <end position="218"/>
    </location>
</feature>
<dbReference type="PROSITE" id="PS50072">
    <property type="entry name" value="CSA_PPIASE_2"/>
    <property type="match status" value="1"/>
</dbReference>
<sequence length="221" mass="25151">MRKIVLATAIILLSFTASLAQQKRSIVEFKTTKGKILIELYNETPIHRDNFLKLVKEHAYDGVLFHRVINQFMVQTGNLETKNAVKGQDLSEDSSTCKLPAEFRFPTLFHVYGAVAAAREGDEVNPQKESSCSQFYIVTGKFFTDMDLDRVEENYHIKYPKEVREAYKLQGGTPHLDNNYTVFGHVIKGMNVVEKIQSIKTNDQNAPLKPIVIKSARIIEE</sequence>
<evidence type="ECO:0000256" key="6">
    <source>
        <dbReference type="SAM" id="SignalP"/>
    </source>
</evidence>
<dbReference type="InterPro" id="IPR024936">
    <property type="entry name" value="Cyclophilin-type_PPIase"/>
</dbReference>
<dbReference type="InterPro" id="IPR029000">
    <property type="entry name" value="Cyclophilin-like_dom_sf"/>
</dbReference>
<dbReference type="PROSITE" id="PS00170">
    <property type="entry name" value="CSA_PPIASE_1"/>
    <property type="match status" value="1"/>
</dbReference>
<feature type="chain" id="PRO_5046163610" description="peptidylprolyl isomerase" evidence="6">
    <location>
        <begin position="21"/>
        <end position="221"/>
    </location>
</feature>
<dbReference type="PANTHER" id="PTHR45625:SF4">
    <property type="entry name" value="PEPTIDYLPROLYL ISOMERASE DOMAIN AND WD REPEAT-CONTAINING PROTEIN 1"/>
    <property type="match status" value="1"/>
</dbReference>
<dbReference type="PIRSF" id="PIRSF001467">
    <property type="entry name" value="Peptidylpro_ismrse"/>
    <property type="match status" value="1"/>
</dbReference>
<dbReference type="Gene3D" id="2.40.100.10">
    <property type="entry name" value="Cyclophilin-like"/>
    <property type="match status" value="1"/>
</dbReference>
<dbReference type="GO" id="GO:0003755">
    <property type="term" value="F:peptidyl-prolyl cis-trans isomerase activity"/>
    <property type="evidence" value="ECO:0007669"/>
    <property type="project" value="UniProtKB-EC"/>
</dbReference>
<feature type="signal peptide" evidence="6">
    <location>
        <begin position="1"/>
        <end position="20"/>
    </location>
</feature>
<comment type="caution">
    <text evidence="8">The sequence shown here is derived from an EMBL/GenBank/DDBJ whole genome shotgun (WGS) entry which is preliminary data.</text>
</comment>
<dbReference type="RefSeq" id="WP_380078358.1">
    <property type="nucleotide sequence ID" value="NZ_JBHSGO010000143.1"/>
</dbReference>
<dbReference type="Pfam" id="PF00160">
    <property type="entry name" value="Pro_isomerase"/>
    <property type="match status" value="1"/>
</dbReference>
<name>A0ABV9K7F0_9PORP</name>
<comment type="function">
    <text evidence="1">PPIases accelerate the folding of proteins. It catalyzes the cis-trans isomerization of proline imidic peptide bonds in oligopeptides.</text>
</comment>
<dbReference type="InterPro" id="IPR044666">
    <property type="entry name" value="Cyclophilin_A-like"/>
</dbReference>
<evidence type="ECO:0000256" key="4">
    <source>
        <dbReference type="ARBA" id="ARBA00023110"/>
    </source>
</evidence>
<dbReference type="SUPFAM" id="SSF50891">
    <property type="entry name" value="Cyclophilin-like"/>
    <property type="match status" value="1"/>
</dbReference>
<dbReference type="PANTHER" id="PTHR45625">
    <property type="entry name" value="PEPTIDYL-PROLYL CIS-TRANS ISOMERASE-RELATED"/>
    <property type="match status" value="1"/>
</dbReference>